<dbReference type="InterPro" id="IPR057902">
    <property type="entry name" value="N_peptide"/>
</dbReference>
<feature type="compositionally biased region" description="Basic residues" evidence="1">
    <location>
        <begin position="17"/>
        <end position="27"/>
    </location>
</feature>
<dbReference type="GeneID" id="33941045"/>
<protein>
    <submittedName>
        <fullName evidence="2">Putative regulatory protein</fullName>
    </submittedName>
</protein>
<name>A0A076LQ25_9GAMM</name>
<organism evidence="2 3">
    <name type="scientific">Edwardsiella anguillarum ET080813</name>
    <dbReference type="NCBI Taxonomy" id="667120"/>
    <lineage>
        <taxon>Bacteria</taxon>
        <taxon>Pseudomonadati</taxon>
        <taxon>Pseudomonadota</taxon>
        <taxon>Gammaproteobacteria</taxon>
        <taxon>Enterobacterales</taxon>
        <taxon>Hafniaceae</taxon>
        <taxon>Edwardsiella</taxon>
    </lineage>
</organism>
<reference evidence="2 3" key="1">
    <citation type="journal article" date="2012" name="PLoS ONE">
        <title>Edwardsiella comparative phylogenomics reveal the new intra/inter-species taxonomic relationships, virulence evolution and niche adaptation mechanisms.</title>
        <authorList>
            <person name="Yang M."/>
            <person name="Lv Y."/>
            <person name="Xiao J."/>
            <person name="Wu H."/>
            <person name="Zheng H."/>
            <person name="Liu Q."/>
            <person name="Zhang Y."/>
            <person name="Wang Q."/>
        </authorList>
    </citation>
    <scope>NUCLEOTIDE SEQUENCE [LARGE SCALE GENOMIC DNA]</scope>
    <source>
        <strain evidence="3">080813</strain>
    </source>
</reference>
<accession>A0A076LQ25</accession>
<evidence type="ECO:0000313" key="2">
    <source>
        <dbReference type="EMBL" id="AIJ10051.1"/>
    </source>
</evidence>
<proteinExistence type="predicted"/>
<evidence type="ECO:0000256" key="1">
    <source>
        <dbReference type="SAM" id="MobiDB-lite"/>
    </source>
</evidence>
<feature type="region of interest" description="Disordered" evidence="1">
    <location>
        <begin position="1"/>
        <end position="27"/>
    </location>
</feature>
<dbReference type="Proteomes" id="UP000028681">
    <property type="component" value="Chromosome"/>
</dbReference>
<sequence length="98" mass="11099">MAAITKGNSVRPAQKNARQRRHERRKAQAIQRELIESRIDHALGLKLAHRPALNRAEIASRRESHRVEVVVLCAGGRQQPQPSWDNCCLAQVALYRVS</sequence>
<dbReference type="EMBL" id="CP006664">
    <property type="protein sequence ID" value="AIJ10051.1"/>
    <property type="molecule type" value="Genomic_DNA"/>
</dbReference>
<dbReference type="Pfam" id="PF25694">
    <property type="entry name" value="N_peptide"/>
    <property type="match status" value="1"/>
</dbReference>
<gene>
    <name evidence="2" type="ORF">ETEE_3631</name>
</gene>
<dbReference type="RefSeq" id="WP_034165082.1">
    <property type="nucleotide sequence ID" value="NZ_CP006664.1"/>
</dbReference>
<dbReference type="HOGENOM" id="CLU_2329295_0_0_6"/>
<dbReference type="KEGG" id="ete:ETEE_3631"/>
<dbReference type="AlphaFoldDB" id="A0A076LQ25"/>
<evidence type="ECO:0000313" key="3">
    <source>
        <dbReference type="Proteomes" id="UP000028681"/>
    </source>
</evidence>